<keyword evidence="4 9" id="KW-0812">Transmembrane</keyword>
<name>A0A2P2I0E8_9CRUS</name>
<evidence type="ECO:0000256" key="7">
    <source>
        <dbReference type="ARBA" id="ARBA00023136"/>
    </source>
</evidence>
<protein>
    <recommendedName>
        <fullName evidence="9">Vesicle transport protein</fullName>
    </recommendedName>
</protein>
<evidence type="ECO:0000313" key="10">
    <source>
        <dbReference type="EMBL" id="LAB67350.1"/>
    </source>
</evidence>
<feature type="transmembrane region" description="Helical" evidence="9">
    <location>
        <begin position="42"/>
        <end position="63"/>
    </location>
</feature>
<evidence type="ECO:0000256" key="9">
    <source>
        <dbReference type="RuleBase" id="RU363111"/>
    </source>
</evidence>
<dbReference type="InterPro" id="IPR011691">
    <property type="entry name" value="Vesicle_transpt_SFT2"/>
</dbReference>
<dbReference type="GO" id="GO:0016020">
    <property type="term" value="C:membrane"/>
    <property type="evidence" value="ECO:0007669"/>
    <property type="project" value="UniProtKB-SubCell"/>
</dbReference>
<feature type="transmembrane region" description="Helical" evidence="9">
    <location>
        <begin position="130"/>
        <end position="149"/>
    </location>
</feature>
<accession>A0A2P2I0E8</accession>
<comment type="function">
    <text evidence="1 9">May be involved in fusion of retrograde transport vesicles derived from an endocytic compartment with the Golgi complex.</text>
</comment>
<comment type="subcellular location">
    <subcellularLocation>
        <location evidence="2 9">Membrane</location>
        <topology evidence="2 9">Multi-pass membrane protein</topology>
    </subcellularLocation>
</comment>
<evidence type="ECO:0000256" key="5">
    <source>
        <dbReference type="ARBA" id="ARBA00022927"/>
    </source>
</evidence>
<dbReference type="GO" id="GO:0005737">
    <property type="term" value="C:cytoplasm"/>
    <property type="evidence" value="ECO:0007669"/>
    <property type="project" value="UniProtKB-ARBA"/>
</dbReference>
<dbReference type="PANTHER" id="PTHR23137:SF6">
    <property type="entry name" value="VESICLE TRANSPORT PROTEIN"/>
    <property type="match status" value="1"/>
</dbReference>
<dbReference type="GO" id="GO:0016192">
    <property type="term" value="P:vesicle-mediated transport"/>
    <property type="evidence" value="ECO:0007669"/>
    <property type="project" value="InterPro"/>
</dbReference>
<evidence type="ECO:0000256" key="1">
    <source>
        <dbReference type="ARBA" id="ARBA00003566"/>
    </source>
</evidence>
<keyword evidence="7 9" id="KW-0472">Membrane</keyword>
<organism evidence="10">
    <name type="scientific">Hirondellea gigas</name>
    <dbReference type="NCBI Taxonomy" id="1518452"/>
    <lineage>
        <taxon>Eukaryota</taxon>
        <taxon>Metazoa</taxon>
        <taxon>Ecdysozoa</taxon>
        <taxon>Arthropoda</taxon>
        <taxon>Crustacea</taxon>
        <taxon>Multicrustacea</taxon>
        <taxon>Malacostraca</taxon>
        <taxon>Eumalacostraca</taxon>
        <taxon>Peracarida</taxon>
        <taxon>Amphipoda</taxon>
        <taxon>Amphilochidea</taxon>
        <taxon>Lysianassida</taxon>
        <taxon>Lysianassidira</taxon>
        <taxon>Lysianassoidea</taxon>
        <taxon>Lysianassidae</taxon>
        <taxon>Hirondellea</taxon>
    </lineage>
</organism>
<dbReference type="EMBL" id="IACF01001661">
    <property type="protein sequence ID" value="LAB67350.1"/>
    <property type="molecule type" value="mRNA"/>
</dbReference>
<evidence type="ECO:0000256" key="4">
    <source>
        <dbReference type="ARBA" id="ARBA00022692"/>
    </source>
</evidence>
<dbReference type="GO" id="GO:0015031">
    <property type="term" value="P:protein transport"/>
    <property type="evidence" value="ECO:0007669"/>
    <property type="project" value="UniProtKB-KW"/>
</dbReference>
<feature type="transmembrane region" description="Helical" evidence="9">
    <location>
        <begin position="69"/>
        <end position="92"/>
    </location>
</feature>
<dbReference type="Pfam" id="PF04178">
    <property type="entry name" value="Got1"/>
    <property type="match status" value="1"/>
</dbReference>
<keyword evidence="6 9" id="KW-1133">Transmembrane helix</keyword>
<sequence>MDKLRRALSGNEMSDDQDEERGNIITQVMDSSTLNWNTRIKGFTICFVLGFLISMLGSALIFLPGGLTIFAIFYTIGNILALGSTCFLMGPMKQLQKMFAPTRLIATAIMILALIMTLVAVFVLGNTMLALLMVVVQFLAMTWYALSYIPYARDAAKSCFGSCVGG</sequence>
<proteinExistence type="evidence at transcript level"/>
<keyword evidence="3 9" id="KW-0813">Transport</keyword>
<dbReference type="AlphaFoldDB" id="A0A2P2I0E8"/>
<feature type="transmembrane region" description="Helical" evidence="9">
    <location>
        <begin position="104"/>
        <end position="124"/>
    </location>
</feature>
<evidence type="ECO:0000256" key="6">
    <source>
        <dbReference type="ARBA" id="ARBA00022989"/>
    </source>
</evidence>
<evidence type="ECO:0000256" key="2">
    <source>
        <dbReference type="ARBA" id="ARBA00004141"/>
    </source>
</evidence>
<reference evidence="10" key="1">
    <citation type="journal article" date="2018" name="Biosci. Biotechnol. Biochem.">
        <title>Polysaccharide hydrolase of the hadal zone amphipods Hirondellea gigas.</title>
        <authorList>
            <person name="Kobayashi H."/>
            <person name="Nagahama T."/>
            <person name="Arai W."/>
            <person name="Sasagawa Y."/>
            <person name="Umeda M."/>
            <person name="Hayashi T."/>
            <person name="Nikaido I."/>
            <person name="Watanabe H."/>
            <person name="Oguri K."/>
            <person name="Kitazato H."/>
            <person name="Fujioka K."/>
            <person name="Kido Y."/>
            <person name="Takami H."/>
        </authorList>
    </citation>
    <scope>NUCLEOTIDE SEQUENCE</scope>
    <source>
        <tissue evidence="10">Whole body</tissue>
    </source>
</reference>
<dbReference type="PANTHER" id="PTHR23137">
    <property type="entry name" value="VESICLE TRANSPORT PROTEIN-RELATED"/>
    <property type="match status" value="1"/>
</dbReference>
<dbReference type="InterPro" id="IPR007305">
    <property type="entry name" value="Vesicle_transpt_Got1/SFT2"/>
</dbReference>
<dbReference type="GO" id="GO:0012505">
    <property type="term" value="C:endomembrane system"/>
    <property type="evidence" value="ECO:0007669"/>
    <property type="project" value="UniProtKB-ARBA"/>
</dbReference>
<comment type="similarity">
    <text evidence="8 9">Belongs to the SFT2 family.</text>
</comment>
<evidence type="ECO:0000256" key="3">
    <source>
        <dbReference type="ARBA" id="ARBA00022448"/>
    </source>
</evidence>
<evidence type="ECO:0000256" key="8">
    <source>
        <dbReference type="ARBA" id="ARBA00025800"/>
    </source>
</evidence>
<keyword evidence="5 9" id="KW-0653">Protein transport</keyword>